<dbReference type="RefSeq" id="WP_246713966.1">
    <property type="nucleotide sequence ID" value="NZ_JAWJWH010000032.1"/>
</dbReference>
<proteinExistence type="predicted"/>
<feature type="region of interest" description="Disordered" evidence="1">
    <location>
        <begin position="182"/>
        <end position="229"/>
    </location>
</feature>
<dbReference type="PANTHER" id="PTHR43293">
    <property type="entry name" value="ACETATE COA-TRANSFERASE YDIF"/>
    <property type="match status" value="1"/>
</dbReference>
<dbReference type="Gene3D" id="3.40.1080.10">
    <property type="entry name" value="Glutaconate Coenzyme A-transferase"/>
    <property type="match status" value="1"/>
</dbReference>
<organism evidence="2 3">
    <name type="scientific">Rhizobium brockwellii</name>
    <dbReference type="NCBI Taxonomy" id="3019932"/>
    <lineage>
        <taxon>Bacteria</taxon>
        <taxon>Pseudomonadati</taxon>
        <taxon>Pseudomonadota</taxon>
        <taxon>Alphaproteobacteria</taxon>
        <taxon>Hyphomicrobiales</taxon>
        <taxon>Rhizobiaceae</taxon>
        <taxon>Rhizobium/Agrobacterium group</taxon>
        <taxon>Rhizobium</taxon>
    </lineage>
</organism>
<keyword evidence="3" id="KW-1185">Reference proteome</keyword>
<protein>
    <submittedName>
        <fullName evidence="2">Uncharacterized protein</fullName>
    </submittedName>
</protein>
<sequence length="229" mass="25554">MMFVEEVEQITFSGKSARDRHQAVLAVTERCVFSLIPDGWELIEAAPRIDIERDILAHMKFRPIIRKPRAMAAVIFTEGPMGLGIRRLVILSFEEKPAMSTSQTPDIQTLTNQINQMLAKFNMPGVDPAALVEEQAISKQQLELFRAASSLLLMMFADAALAPTDRRTGGTALRDGAERLARDRQHGGQGQRDHLHHRPASWRDNDNERQQAGGRRLPSGLIPTFGAHV</sequence>
<dbReference type="PANTHER" id="PTHR43293:SF1">
    <property type="entry name" value="ACETATE COA-TRANSFERASE YDIF"/>
    <property type="match status" value="1"/>
</dbReference>
<evidence type="ECO:0000256" key="1">
    <source>
        <dbReference type="SAM" id="MobiDB-lite"/>
    </source>
</evidence>
<comment type="caution">
    <text evidence="2">The sequence shown here is derived from an EMBL/GenBank/DDBJ whole genome shotgun (WGS) entry which is preliminary data.</text>
</comment>
<dbReference type="EMBL" id="JAWJWI010000032">
    <property type="protein sequence ID" value="MDV4190509.1"/>
    <property type="molecule type" value="Genomic_DNA"/>
</dbReference>
<evidence type="ECO:0000313" key="2">
    <source>
        <dbReference type="EMBL" id="MDV4190509.1"/>
    </source>
</evidence>
<dbReference type="SUPFAM" id="SSF100950">
    <property type="entry name" value="NagB/RpiA/CoA transferase-like"/>
    <property type="match status" value="1"/>
</dbReference>
<reference evidence="3" key="1">
    <citation type="journal article" date="2023" name="Int. J. Mol. Sci.">
        <title>Genomic and Metabolic Characterization of Plant Growth-Promoting Rhizobacteria Isolated from Nodules of Clovers Grown in Non-Farmed Soil.</title>
        <authorList>
            <person name="Wojcik M."/>
            <person name="Koper P."/>
            <person name="Zebracki K."/>
            <person name="Marczak M."/>
            <person name="Mazur A."/>
        </authorList>
    </citation>
    <scope>NUCLEOTIDE SEQUENCE [LARGE SCALE GENOMIC DNA]</scope>
    <source>
        <strain evidence="3">KB12</strain>
    </source>
</reference>
<name>A0ABU3YXG8_9HYPH</name>
<dbReference type="Proteomes" id="UP001187203">
    <property type="component" value="Unassembled WGS sequence"/>
</dbReference>
<accession>A0ABU3YXG8</accession>
<evidence type="ECO:0000313" key="3">
    <source>
        <dbReference type="Proteomes" id="UP001187203"/>
    </source>
</evidence>
<dbReference type="InterPro" id="IPR037171">
    <property type="entry name" value="NagB/RpiA_transferase-like"/>
</dbReference>
<gene>
    <name evidence="2" type="ORF">R1523_34120</name>
</gene>